<organism evidence="1 2">
    <name type="scientific">Cordylochernes scorpioides</name>
    <dbReference type="NCBI Taxonomy" id="51811"/>
    <lineage>
        <taxon>Eukaryota</taxon>
        <taxon>Metazoa</taxon>
        <taxon>Ecdysozoa</taxon>
        <taxon>Arthropoda</taxon>
        <taxon>Chelicerata</taxon>
        <taxon>Arachnida</taxon>
        <taxon>Pseudoscorpiones</taxon>
        <taxon>Cheliferoidea</taxon>
        <taxon>Chernetidae</taxon>
        <taxon>Cordylochernes</taxon>
    </lineage>
</organism>
<accession>A0ABY6LS87</accession>
<sequence>MSPTCPRKVKQHNDTGCWKCGKDCHIKKNIQITLKPPQPLGTTRKITNSQLCDTIQVSSLRNTENGLLLWGFINGKSCDMKYRRTDKVQDHLQQVWEVKIKNFNLDRRENCQHSLLPRAAFLPSHQKTMEEQI</sequence>
<proteinExistence type="predicted"/>
<keyword evidence="2" id="KW-1185">Reference proteome</keyword>
<evidence type="ECO:0000313" key="1">
    <source>
        <dbReference type="EMBL" id="UYV84018.1"/>
    </source>
</evidence>
<evidence type="ECO:0000313" key="2">
    <source>
        <dbReference type="Proteomes" id="UP001235939"/>
    </source>
</evidence>
<gene>
    <name evidence="1" type="ORF">LAZ67_X000889</name>
</gene>
<name>A0ABY6LS87_9ARAC</name>
<dbReference type="EMBL" id="CP092886">
    <property type="protein sequence ID" value="UYV84018.1"/>
    <property type="molecule type" value="Genomic_DNA"/>
</dbReference>
<protein>
    <submittedName>
        <fullName evidence="1">Uncharacterized protein</fullName>
    </submittedName>
</protein>
<reference evidence="1 2" key="1">
    <citation type="submission" date="2022-03" db="EMBL/GenBank/DDBJ databases">
        <title>A chromosomal length assembly of Cordylochernes scorpioides.</title>
        <authorList>
            <person name="Zeh D."/>
            <person name="Zeh J."/>
        </authorList>
    </citation>
    <scope>NUCLEOTIDE SEQUENCE [LARGE SCALE GENOMIC DNA]</scope>
    <source>
        <strain evidence="1">IN4F17</strain>
        <tissue evidence="1">Whole Body</tissue>
    </source>
</reference>
<dbReference type="Proteomes" id="UP001235939">
    <property type="component" value="Chromosome X"/>
</dbReference>